<feature type="domain" description="DUF7507" evidence="1">
    <location>
        <begin position="797"/>
        <end position="885"/>
    </location>
</feature>
<evidence type="ECO:0000313" key="3">
    <source>
        <dbReference type="EMBL" id="NBC70567.1"/>
    </source>
</evidence>
<comment type="caution">
    <text evidence="3">The sequence shown here is derived from an EMBL/GenBank/DDBJ whole genome shotgun (WGS) entry which is preliminary data.</text>
</comment>
<dbReference type="InterPro" id="IPR052918">
    <property type="entry name" value="Motility_Chemotaxis_Reg"/>
</dbReference>
<protein>
    <submittedName>
        <fullName evidence="3">DUF11 domain-containing protein</fullName>
    </submittedName>
</protein>
<gene>
    <name evidence="3" type="ORF">GT003_16310</name>
</gene>
<sequence length="1533" mass="159094">MSNLSNSRLHAAEPIVHLPSCFVPNFGQLQDSRIRYVSKGGYMDAAFTCDAIIFTFSDRSLANAGGQSTPDLPSRKQEVRRTRVDFRFLNANPAVQPAGMKEMDGKIHVFKDADPSKWRTDIPTYLQIVYPELWPGIDLVFRSEGPSIKYEFIVHPGADEHDIRFAYAGAENVSLDEEGNLIIGTLIGAVIDPRPVCYQEANGRRIEVPGSFLLESTEPAGHAIGFRIGGSYDRSVPLVIDPGLIYSTYLGGSGNDEPFGIAVDASGSVYVTGITTSTDFPITPGAVQTTFAGDREVFISKLNPNGTALVYSTYLGGSASDSGQNIAVDAAGNAYITGRTYSDNFPVTPGAVQTTFGGSSDVFVTKLNAAGSALVYSTYLGGTGHDYGLGIAIDSAGEAYVTGFTASADFPTTAGAFQTVYGGNNDGFISKLNAAGSSLVYSTFLGGSGGDNGTAITVDSAGNAYVTGNTASANFPTTAGAFQTSRRGTGDVFATKINPTGSALVYSTYLGGSLTEYGYGISVDAAGNAYVGGYTRSADYPTTPGAYQPAFGGTNDAFMTKLNPGGSALVYSTYLGRTNTQIAYGSGLDPLGNAFLAGYTLSDDFPTTPDAIQTTIGGPRDAFATKFNPDGSALVYSTLLGGAGVDSGSAITGDAAGSMYVTGYTLSSDFPVTPGAFQTTLGGLVDVFVAKFGLVPDLTVAKTSDRTDVMPGDTVTYSFTLTNSGEVRLTGIRVEDPLLDLTEVIAALEPGMTQTLTRTFVVPAATPPGTFTNTVTVTADQLAQSRTAAATINVASSPALTFAKTVDPSTAAPGETVTYTITAVNTGNVDFTGIVLTDPLLGLNETIDRLAVGTQATFIVPFLIPTDAISGSTLVNTAAIQGDNLSLRQATASVLVLGVPGLALSKSVVAVSSTVDSSSAKANTISVFPGDTVEFTIEARNTGSVALTNIVVTDELAGLSRTIPLLAVGASEIIRTTFLVPLESPPRVYTNNVEAVSDQTSRVTASAAVEILPAPLIGVRKVPETNVVTPGQVITYRITLANPGNVPLTGVRVLDPLLGVNIAVPDLAVGETREVLLPFTVPATASIGTEIANLLTVATDQTDPAQVLSVVTVTGNGLSLSKTADTASASPGAVINYVLTVTNLLSTPQTNVVLSDLLLGINETVASLAAGGTIVRAASFVVPLDAANGSLITNEFEAVSDQTALQRTSVSVAVQAIPGAPTTLALLKRPDRNAVAPGGTVIYTVEVTNTGNNSATAIVVSDSLTGTQETIPSLGPGQVAYVQFPFVAPASAVQGTTFDNIATADWPERPAGTLPPQSFARIIIGLQRFLLDLTNVVAPAVADPGTIAVFTVTVRNQSQHTLTNVRVIEPLTAFSTLLPSLLPGESRSFDRPFTIPSDAVGGTIFTSHAVAFSDQTPFQQAPASVTTTRLPNAALEHTVDRPVGRSGETVYFTIRARNTGNVVLVDGILKAPLFNLVLRSDSFAIGADYLLRIPFILPDAIEDTTIVSRVTTLSQNGPLLEAAASVLVIVDEE</sequence>
<dbReference type="InterPro" id="IPR057708">
    <property type="entry name" value="DUF7948"/>
</dbReference>
<dbReference type="InterPro" id="IPR047589">
    <property type="entry name" value="DUF11_rpt"/>
</dbReference>
<evidence type="ECO:0000313" key="4">
    <source>
        <dbReference type="Proteomes" id="UP000558113"/>
    </source>
</evidence>
<dbReference type="InterPro" id="IPR013783">
    <property type="entry name" value="Ig-like_fold"/>
</dbReference>
<dbReference type="Pfam" id="PF06739">
    <property type="entry name" value="SBBP"/>
    <property type="match status" value="7"/>
</dbReference>
<evidence type="ECO:0000259" key="1">
    <source>
        <dbReference type="Pfam" id="PF24346"/>
    </source>
</evidence>
<dbReference type="EMBL" id="JAAAMU010000007">
    <property type="protein sequence ID" value="NBC70567.1"/>
    <property type="molecule type" value="Genomic_DNA"/>
</dbReference>
<dbReference type="OrthoDB" id="9796428at2"/>
<dbReference type="InterPro" id="IPR055354">
    <property type="entry name" value="DUF7507"/>
</dbReference>
<dbReference type="Gene3D" id="2.40.10.500">
    <property type="match status" value="1"/>
</dbReference>
<dbReference type="SUPFAM" id="SSF101898">
    <property type="entry name" value="NHL repeat"/>
    <property type="match status" value="1"/>
</dbReference>
<dbReference type="Proteomes" id="UP000558113">
    <property type="component" value="Unassembled WGS sequence"/>
</dbReference>
<feature type="domain" description="DUF7507" evidence="1">
    <location>
        <begin position="1224"/>
        <end position="1305"/>
    </location>
</feature>
<dbReference type="Pfam" id="PF25778">
    <property type="entry name" value="DUF7948"/>
    <property type="match status" value="1"/>
</dbReference>
<dbReference type="NCBIfam" id="TIGR01451">
    <property type="entry name" value="B_ant_repeat"/>
    <property type="match status" value="6"/>
</dbReference>
<dbReference type="PANTHER" id="PTHR35580">
    <property type="entry name" value="CELL SURFACE GLYCOPROTEIN (S-LAYER PROTEIN)-LIKE PROTEIN"/>
    <property type="match status" value="1"/>
</dbReference>
<proteinExistence type="predicted"/>
<dbReference type="RefSeq" id="WP_161699627.1">
    <property type="nucleotide sequence ID" value="NZ_JAAAMU010000007.1"/>
</dbReference>
<name>A0A7X4YQA7_9BACL</name>
<keyword evidence="4" id="KW-1185">Reference proteome</keyword>
<dbReference type="PANTHER" id="PTHR35580:SF1">
    <property type="entry name" value="PHYTASE-LIKE DOMAIN-CONTAINING PROTEIN"/>
    <property type="match status" value="1"/>
</dbReference>
<reference evidence="3 4" key="1">
    <citation type="submission" date="2020-01" db="EMBL/GenBank/DDBJ databases">
        <title>Paenibacillus soybeanensis sp. nov. isolated from the nodules of soybean (Glycine max(L.) Merr).</title>
        <authorList>
            <person name="Wang H."/>
        </authorList>
    </citation>
    <scope>NUCLEOTIDE SEQUENCE [LARGE SCALE GENOMIC DNA]</scope>
    <source>
        <strain evidence="3 4">DSM 23054</strain>
    </source>
</reference>
<feature type="domain" description="DUF7507" evidence="1">
    <location>
        <begin position="696"/>
        <end position="785"/>
    </location>
</feature>
<feature type="domain" description="DUF7948" evidence="2">
    <location>
        <begin position="22"/>
        <end position="242"/>
    </location>
</feature>
<feature type="domain" description="DUF7507" evidence="1">
    <location>
        <begin position="920"/>
        <end position="962"/>
    </location>
</feature>
<dbReference type="Pfam" id="PF24346">
    <property type="entry name" value="DUF7507"/>
    <property type="match status" value="4"/>
</dbReference>
<organism evidence="3 4">
    <name type="scientific">Paenibacillus sacheonensis</name>
    <dbReference type="NCBI Taxonomy" id="742054"/>
    <lineage>
        <taxon>Bacteria</taxon>
        <taxon>Bacillati</taxon>
        <taxon>Bacillota</taxon>
        <taxon>Bacilli</taxon>
        <taxon>Bacillales</taxon>
        <taxon>Paenibacillaceae</taxon>
        <taxon>Paenibacillus</taxon>
    </lineage>
</organism>
<accession>A0A7X4YQA7</accession>
<evidence type="ECO:0000259" key="2">
    <source>
        <dbReference type="Pfam" id="PF25778"/>
    </source>
</evidence>
<dbReference type="Gene3D" id="2.60.40.10">
    <property type="entry name" value="Immunoglobulins"/>
    <property type="match status" value="2"/>
</dbReference>
<dbReference type="InterPro" id="IPR010620">
    <property type="entry name" value="SBBP_repeat"/>
</dbReference>